<proteinExistence type="predicted"/>
<dbReference type="Proteomes" id="UP000010953">
    <property type="component" value="Unassembled WGS sequence"/>
</dbReference>
<name>M7XEW5_9BACT</name>
<evidence type="ECO:0000313" key="2">
    <source>
        <dbReference type="Proteomes" id="UP000010953"/>
    </source>
</evidence>
<protein>
    <submittedName>
        <fullName evidence="1">Uncharacterized protein</fullName>
    </submittedName>
</protein>
<comment type="caution">
    <text evidence="1">The sequence shown here is derived from an EMBL/GenBank/DDBJ whole genome shotgun (WGS) entry which is preliminary data.</text>
</comment>
<organism evidence="1 2">
    <name type="scientific">Mariniradius saccharolyticus AK6</name>
    <dbReference type="NCBI Taxonomy" id="1239962"/>
    <lineage>
        <taxon>Bacteria</taxon>
        <taxon>Pseudomonadati</taxon>
        <taxon>Bacteroidota</taxon>
        <taxon>Cytophagia</taxon>
        <taxon>Cytophagales</taxon>
        <taxon>Cyclobacteriaceae</taxon>
        <taxon>Mariniradius</taxon>
    </lineage>
</organism>
<reference evidence="1" key="1">
    <citation type="submission" date="2013-01" db="EMBL/GenBank/DDBJ databases">
        <title>Genome assembly of Mariniradius saccharolyticus AK6.</title>
        <authorList>
            <person name="Vaidya B."/>
            <person name="Khatri I."/>
            <person name="Tanuku N.R.S."/>
            <person name="Subramanian S."/>
            <person name="Pinnaka A."/>
        </authorList>
    </citation>
    <scope>NUCLEOTIDE SEQUENCE [LARGE SCALE GENOMIC DNA]</scope>
    <source>
        <strain evidence="1">AK6</strain>
    </source>
</reference>
<accession>M7XEW5</accession>
<dbReference type="InParanoid" id="M7XEW5"/>
<keyword evidence="2" id="KW-1185">Reference proteome</keyword>
<dbReference type="AlphaFoldDB" id="M7XEW5"/>
<gene>
    <name evidence="1" type="ORF">C943_00672</name>
</gene>
<evidence type="ECO:0000313" key="1">
    <source>
        <dbReference type="EMBL" id="EMS33394.1"/>
    </source>
</evidence>
<sequence>MGFFVSFFIVLCAQTQDFFFLRNKYTYKHLQALFSGF</sequence>
<dbReference type="EMBL" id="AMZY02000010">
    <property type="protein sequence ID" value="EMS33394.1"/>
    <property type="molecule type" value="Genomic_DNA"/>
</dbReference>
<dbReference type="STRING" id="1239962.C943_00672"/>